<keyword evidence="3" id="KW-1185">Reference proteome</keyword>
<evidence type="ECO:0000313" key="2">
    <source>
        <dbReference type="EMBL" id="EJK52926.1"/>
    </source>
</evidence>
<accession>K0RVP2</accession>
<gene>
    <name evidence="2" type="ORF">THAOC_27744</name>
</gene>
<feature type="region of interest" description="Disordered" evidence="1">
    <location>
        <begin position="1"/>
        <end position="84"/>
    </location>
</feature>
<dbReference type="EMBL" id="AGNL01038953">
    <property type="protein sequence ID" value="EJK52926.1"/>
    <property type="molecule type" value="Genomic_DNA"/>
</dbReference>
<evidence type="ECO:0000313" key="3">
    <source>
        <dbReference type="Proteomes" id="UP000266841"/>
    </source>
</evidence>
<sequence>MWPPQLGTIAPQASIEQRLATSSKVDLQTRSPRQRRRLICKSKLEREANRQRSRRGAAGAAEEPSTDIGPEGGVDDPDGHASTALQGLSSISHRSSVAAAGFYRSDVINSSETSAGRAHAMMHKFALIKFLLPPWAIRHADI</sequence>
<dbReference type="AlphaFoldDB" id="K0RVP2"/>
<dbReference type="Proteomes" id="UP000266841">
    <property type="component" value="Unassembled WGS sequence"/>
</dbReference>
<comment type="caution">
    <text evidence="2">The sequence shown here is derived from an EMBL/GenBank/DDBJ whole genome shotgun (WGS) entry which is preliminary data.</text>
</comment>
<feature type="compositionally biased region" description="Polar residues" evidence="1">
    <location>
        <begin position="19"/>
        <end position="31"/>
    </location>
</feature>
<protein>
    <submittedName>
        <fullName evidence="2">Uncharacterized protein</fullName>
    </submittedName>
</protein>
<evidence type="ECO:0000256" key="1">
    <source>
        <dbReference type="SAM" id="MobiDB-lite"/>
    </source>
</evidence>
<reference evidence="2 3" key="1">
    <citation type="journal article" date="2012" name="Genome Biol.">
        <title>Genome and low-iron response of an oceanic diatom adapted to chronic iron limitation.</title>
        <authorList>
            <person name="Lommer M."/>
            <person name="Specht M."/>
            <person name="Roy A.S."/>
            <person name="Kraemer L."/>
            <person name="Andreson R."/>
            <person name="Gutowska M.A."/>
            <person name="Wolf J."/>
            <person name="Bergner S.V."/>
            <person name="Schilhabel M.B."/>
            <person name="Klostermeier U.C."/>
            <person name="Beiko R.G."/>
            <person name="Rosenstiel P."/>
            <person name="Hippler M."/>
            <person name="Laroche J."/>
        </authorList>
    </citation>
    <scope>NUCLEOTIDE SEQUENCE [LARGE SCALE GENOMIC DNA]</scope>
    <source>
        <strain evidence="2 3">CCMP1005</strain>
    </source>
</reference>
<organism evidence="2 3">
    <name type="scientific">Thalassiosira oceanica</name>
    <name type="common">Marine diatom</name>
    <dbReference type="NCBI Taxonomy" id="159749"/>
    <lineage>
        <taxon>Eukaryota</taxon>
        <taxon>Sar</taxon>
        <taxon>Stramenopiles</taxon>
        <taxon>Ochrophyta</taxon>
        <taxon>Bacillariophyta</taxon>
        <taxon>Coscinodiscophyceae</taxon>
        <taxon>Thalassiosirophycidae</taxon>
        <taxon>Thalassiosirales</taxon>
        <taxon>Thalassiosiraceae</taxon>
        <taxon>Thalassiosira</taxon>
    </lineage>
</organism>
<name>K0RVP2_THAOC</name>
<proteinExistence type="predicted"/>